<proteinExistence type="predicted"/>
<sequence>MPNSNPNSRAVNPEPVQDLNRYNTSQEPLILADNVRNRLRNLINSAAPQGVGTYVYKDINYNENIRVLRIFPGMKTSPICCVLLPSVLPDANHNINSKLEKLEYTALSYCWGNGDPVDEIYIYKETEANPEGSEASSLPFDTRLIQKNLKEALLQLRSEHAVVNLWCDALCINQANKKEKTAQVARMHEVYIHAERVCVWLGTNDDQMGGTDGPRRTFYFLEKILDLNVLDQIVDRQEDREDWMLIINLMKNDWFRRRWVIQELALAKNAWIRYADQEIKWSEFADAIALFMTKFPKMKQILNFESLKRPGEYLGALDARALGANTLVTATSRLLRRSDDGRIEQPLLSLEILVSSLLLAFEATDPKDTVFAVLSIAKDTWKMDSELDIGRRWLDSERRPGIFKSLLVLFRYYVWPFINLLTTLFRPPSNSSMIVLDPRIQPNYQKCISDVCADFMEYCIEKSKSLDILCRHWAPRPNFRTLTAREKLQNTKSSREDKKMPSWIHSIERYAFGSPRDAENGRINGDSFVDGSSRSRYNASFGLAPRVHFGKRNRYDPKNDIFDPANTEEPDVKRSHVKTQENNQLPPDLMVHLSGIGELVHIF</sequence>
<dbReference type="OMA" id="CILARIX"/>
<dbReference type="RefSeq" id="XP_001592559.1">
    <property type="nucleotide sequence ID" value="XM_001592509.1"/>
</dbReference>
<evidence type="ECO:0000313" key="3">
    <source>
        <dbReference type="EMBL" id="APA14780.1"/>
    </source>
</evidence>
<reference evidence="4" key="1">
    <citation type="journal article" date="2017" name="Genome Biol. Evol.">
        <title>The complete genome sequence of the phytopathogenic fungus Sclerotinia sclerotiorum reveals insights into the genome architecture of broad host range pathogens.</title>
        <authorList>
            <person name="Derbyshire M."/>
            <person name="Denton-Giles M."/>
            <person name="Hegedus D."/>
            <person name="Seifbarghy S."/>
            <person name="Rollins J."/>
            <person name="van Kan J."/>
            <person name="Seidl M.F."/>
            <person name="Faino L."/>
            <person name="Mbengue M."/>
            <person name="Navaud O."/>
            <person name="Raffaele S."/>
            <person name="Hammond-Kosack K."/>
            <person name="Heard S."/>
            <person name="Oliver R."/>
        </authorList>
    </citation>
    <scope>NUCLEOTIDE SEQUENCE [LARGE SCALE GENOMIC DNA]</scope>
    <source>
        <strain evidence="4">ATCC 18683 / 1980 / Ss-1</strain>
    </source>
</reference>
<dbReference type="VEuPathDB" id="FungiDB:sscle_13g095500"/>
<dbReference type="PANTHER" id="PTHR24148:SF64">
    <property type="entry name" value="HETEROKARYON INCOMPATIBILITY DOMAIN-CONTAINING PROTEIN"/>
    <property type="match status" value="1"/>
</dbReference>
<dbReference type="OrthoDB" id="3477286at2759"/>
<name>A0A1D9QIM3_SCLS1</name>
<dbReference type="InterPro" id="IPR052895">
    <property type="entry name" value="HetReg/Transcr_Mod"/>
</dbReference>
<evidence type="ECO:0000313" key="4">
    <source>
        <dbReference type="Proteomes" id="UP000177798"/>
    </source>
</evidence>
<feature type="region of interest" description="Disordered" evidence="1">
    <location>
        <begin position="555"/>
        <end position="583"/>
    </location>
</feature>
<accession>A0A1D9QIM3</accession>
<feature type="domain" description="Heterokaryon incompatibility" evidence="2">
    <location>
        <begin position="104"/>
        <end position="263"/>
    </location>
</feature>
<gene>
    <name evidence="3" type="ORF">sscle_13g095500</name>
</gene>
<protein>
    <recommendedName>
        <fullName evidence="2">Heterokaryon incompatibility domain-containing protein</fullName>
    </recommendedName>
</protein>
<dbReference type="EMBL" id="CP017826">
    <property type="protein sequence ID" value="APA14780.1"/>
    <property type="molecule type" value="Genomic_DNA"/>
</dbReference>
<evidence type="ECO:0000256" key="1">
    <source>
        <dbReference type="SAM" id="MobiDB-lite"/>
    </source>
</evidence>
<dbReference type="Proteomes" id="UP000177798">
    <property type="component" value="Chromosome 13"/>
</dbReference>
<dbReference type="InterPro" id="IPR010730">
    <property type="entry name" value="HET"/>
</dbReference>
<dbReference type="AlphaFoldDB" id="A0A1D9QIM3"/>
<dbReference type="Pfam" id="PF06985">
    <property type="entry name" value="HET"/>
    <property type="match status" value="1"/>
</dbReference>
<evidence type="ECO:0000259" key="2">
    <source>
        <dbReference type="Pfam" id="PF06985"/>
    </source>
</evidence>
<organism evidence="3 4">
    <name type="scientific">Sclerotinia sclerotiorum (strain ATCC 18683 / 1980 / Ss-1)</name>
    <name type="common">White mold</name>
    <name type="synonym">Whetzelinia sclerotiorum</name>
    <dbReference type="NCBI Taxonomy" id="665079"/>
    <lineage>
        <taxon>Eukaryota</taxon>
        <taxon>Fungi</taxon>
        <taxon>Dikarya</taxon>
        <taxon>Ascomycota</taxon>
        <taxon>Pezizomycotina</taxon>
        <taxon>Leotiomycetes</taxon>
        <taxon>Helotiales</taxon>
        <taxon>Sclerotiniaceae</taxon>
        <taxon>Sclerotinia</taxon>
    </lineage>
</organism>
<dbReference type="PANTHER" id="PTHR24148">
    <property type="entry name" value="ANKYRIN REPEAT DOMAIN-CONTAINING PROTEIN 39 HOMOLOG-RELATED"/>
    <property type="match status" value="1"/>
</dbReference>
<dbReference type="KEGG" id="ssl:SS1G_06800"/>